<accession>A0A414SJY1</accession>
<comment type="caution">
    <text evidence="1">The sequence shown here is derived from an EMBL/GenBank/DDBJ whole genome shotgun (WGS) entry which is preliminary data.</text>
</comment>
<dbReference type="Proteomes" id="UP000284220">
    <property type="component" value="Unassembled WGS sequence"/>
</dbReference>
<evidence type="ECO:0000313" key="2">
    <source>
        <dbReference type="Proteomes" id="UP000284220"/>
    </source>
</evidence>
<reference evidence="1 2" key="1">
    <citation type="submission" date="2018-08" db="EMBL/GenBank/DDBJ databases">
        <title>A genome reference for cultivated species of the human gut microbiota.</title>
        <authorList>
            <person name="Zou Y."/>
            <person name="Xue W."/>
            <person name="Luo G."/>
        </authorList>
    </citation>
    <scope>NUCLEOTIDE SEQUENCE [LARGE SCALE GENOMIC DNA]</scope>
    <source>
        <strain evidence="1 2">AM22-9LB</strain>
    </source>
</reference>
<evidence type="ECO:0000313" key="1">
    <source>
        <dbReference type="EMBL" id="RHG19903.1"/>
    </source>
</evidence>
<dbReference type="AlphaFoldDB" id="A0A414SJY1"/>
<sequence>MYYKVLKENKVVDILKNINYIKYQEKHNLLLLCNIQEAEAILSSDGMHGWHIEGLYNFPPDNYEYKIVEITKPEYEELSEER</sequence>
<name>A0A414SJY1_9FIRM</name>
<protein>
    <submittedName>
        <fullName evidence="1">Uncharacterized protein</fullName>
    </submittedName>
</protein>
<organism evidence="1 2">
    <name type="scientific">Blautia obeum</name>
    <dbReference type="NCBI Taxonomy" id="40520"/>
    <lineage>
        <taxon>Bacteria</taxon>
        <taxon>Bacillati</taxon>
        <taxon>Bacillota</taxon>
        <taxon>Clostridia</taxon>
        <taxon>Lachnospirales</taxon>
        <taxon>Lachnospiraceae</taxon>
        <taxon>Blautia</taxon>
    </lineage>
</organism>
<dbReference type="EMBL" id="QRHZ01000001">
    <property type="protein sequence ID" value="RHG19903.1"/>
    <property type="molecule type" value="Genomic_DNA"/>
</dbReference>
<gene>
    <name evidence="1" type="ORF">DW272_01475</name>
</gene>
<proteinExistence type="predicted"/>
<dbReference type="RefSeq" id="WP_118197225.1">
    <property type="nucleotide sequence ID" value="NZ_QRHZ01000001.1"/>
</dbReference>